<protein>
    <recommendedName>
        <fullName evidence="1">DUF1540 domain-containing protein</fullName>
    </recommendedName>
</protein>
<accession>A0A1G9P5Q9</accession>
<evidence type="ECO:0000313" key="2">
    <source>
        <dbReference type="EMBL" id="SDL93821.1"/>
    </source>
</evidence>
<dbReference type="Proteomes" id="UP000199068">
    <property type="component" value="Unassembled WGS sequence"/>
</dbReference>
<feature type="domain" description="DUF1540" evidence="1">
    <location>
        <begin position="68"/>
        <end position="100"/>
    </location>
</feature>
<reference evidence="2 3" key="1">
    <citation type="submission" date="2016-10" db="EMBL/GenBank/DDBJ databases">
        <authorList>
            <person name="de Groot N.N."/>
        </authorList>
    </citation>
    <scope>NUCLEOTIDE SEQUENCE [LARGE SCALE GENOMIC DNA]</scope>
    <source>
        <strain evidence="2 3">DSM 797</strain>
    </source>
</reference>
<organism evidence="2 3">
    <name type="scientific">Romboutsia lituseburensis DSM 797</name>
    <dbReference type="NCBI Taxonomy" id="1121325"/>
    <lineage>
        <taxon>Bacteria</taxon>
        <taxon>Bacillati</taxon>
        <taxon>Bacillota</taxon>
        <taxon>Clostridia</taxon>
        <taxon>Peptostreptococcales</taxon>
        <taxon>Peptostreptococcaceae</taxon>
        <taxon>Romboutsia</taxon>
    </lineage>
</organism>
<dbReference type="RefSeq" id="WP_092725559.1">
    <property type="nucleotide sequence ID" value="NZ_FNGW01000004.1"/>
</dbReference>
<evidence type="ECO:0000259" key="1">
    <source>
        <dbReference type="Pfam" id="PF07561"/>
    </source>
</evidence>
<dbReference type="STRING" id="1121325.SAMN04515677_104216"/>
<gene>
    <name evidence="2" type="ORF">SAMN04515677_104216</name>
</gene>
<feature type="domain" description="DUF1540" evidence="1">
    <location>
        <begin position="7"/>
        <end position="44"/>
    </location>
</feature>
<evidence type="ECO:0000313" key="3">
    <source>
        <dbReference type="Proteomes" id="UP000199068"/>
    </source>
</evidence>
<dbReference type="Pfam" id="PF07561">
    <property type="entry name" value="DUF1540"/>
    <property type="match status" value="2"/>
</dbReference>
<dbReference type="InterPro" id="IPR011437">
    <property type="entry name" value="DUF1540"/>
</dbReference>
<proteinExistence type="predicted"/>
<keyword evidence="3" id="KW-1185">Reference proteome</keyword>
<dbReference type="EMBL" id="FNGW01000004">
    <property type="protein sequence ID" value="SDL93821.1"/>
    <property type="molecule type" value="Genomic_DNA"/>
</dbReference>
<name>A0A1G9P5Q9_9FIRM</name>
<sequence length="104" mass="10661">MSNGNLSCSATNCVHNNSSMCYAGGISVTGASATSTSATNCASFQDRASSGMTNCGSEGCTCTKTSGISCQAYKCNYNENECCKAPSVKINAQNATCETFICND</sequence>
<dbReference type="AlphaFoldDB" id="A0A1G9P5Q9"/>